<protein>
    <submittedName>
        <fullName evidence="1">Achaete-scute transcription factor-related protein</fullName>
    </submittedName>
</protein>
<gene>
    <name evidence="1" type="ORF">IHE45_17G038000</name>
</gene>
<reference evidence="2" key="1">
    <citation type="journal article" date="2022" name="Nat. Commun.">
        <title>Chromosome evolution and the genetic basis of agronomically important traits in greater yam.</title>
        <authorList>
            <person name="Bredeson J.V."/>
            <person name="Lyons J.B."/>
            <person name="Oniyinde I.O."/>
            <person name="Okereke N.R."/>
            <person name="Kolade O."/>
            <person name="Nnabue I."/>
            <person name="Nwadili C.O."/>
            <person name="Hribova E."/>
            <person name="Parker M."/>
            <person name="Nwogha J."/>
            <person name="Shu S."/>
            <person name="Carlson J."/>
            <person name="Kariba R."/>
            <person name="Muthemba S."/>
            <person name="Knop K."/>
            <person name="Barton G.J."/>
            <person name="Sherwood A.V."/>
            <person name="Lopez-Montes A."/>
            <person name="Asiedu R."/>
            <person name="Jamnadass R."/>
            <person name="Muchugi A."/>
            <person name="Goodstein D."/>
            <person name="Egesi C.N."/>
            <person name="Featherston J."/>
            <person name="Asfaw A."/>
            <person name="Simpson G.G."/>
            <person name="Dolezel J."/>
            <person name="Hendre P.S."/>
            <person name="Van Deynze A."/>
            <person name="Kumar P.L."/>
            <person name="Obidiegwu J.E."/>
            <person name="Bhattacharjee R."/>
            <person name="Rokhsar D.S."/>
        </authorList>
    </citation>
    <scope>NUCLEOTIDE SEQUENCE [LARGE SCALE GENOMIC DNA]</scope>
    <source>
        <strain evidence="2">cv. TDa95/00328</strain>
    </source>
</reference>
<sequence>MKNSKAAPKLERKIVEKNRRDCMKLLLANLDSLLPNYSPNTKKMIALPERLDEAVKYIKELQMKVEKMEKKECLSGTEGTSQQQGNITIDVEVQDLGSGLSMLLLSLQGGFSTFSEALLVLEEEGIEIVNASFVSGAMSCMSTIHCSVADNTGSGFDAVIKVVQRLTKICSGSQS</sequence>
<dbReference type="Proteomes" id="UP000827976">
    <property type="component" value="Chromosome 17"/>
</dbReference>
<evidence type="ECO:0000313" key="1">
    <source>
        <dbReference type="EMBL" id="KAH7657689.1"/>
    </source>
</evidence>
<keyword evidence="2" id="KW-1185">Reference proteome</keyword>
<proteinExistence type="predicted"/>
<name>A0ACB7UBH6_DIOAL</name>
<dbReference type="EMBL" id="CM037027">
    <property type="protein sequence ID" value="KAH7657689.1"/>
    <property type="molecule type" value="Genomic_DNA"/>
</dbReference>
<accession>A0ACB7UBH6</accession>
<evidence type="ECO:0000313" key="2">
    <source>
        <dbReference type="Proteomes" id="UP000827976"/>
    </source>
</evidence>
<organism evidence="1 2">
    <name type="scientific">Dioscorea alata</name>
    <name type="common">Purple yam</name>
    <dbReference type="NCBI Taxonomy" id="55571"/>
    <lineage>
        <taxon>Eukaryota</taxon>
        <taxon>Viridiplantae</taxon>
        <taxon>Streptophyta</taxon>
        <taxon>Embryophyta</taxon>
        <taxon>Tracheophyta</taxon>
        <taxon>Spermatophyta</taxon>
        <taxon>Magnoliopsida</taxon>
        <taxon>Liliopsida</taxon>
        <taxon>Dioscoreales</taxon>
        <taxon>Dioscoreaceae</taxon>
        <taxon>Dioscorea</taxon>
    </lineage>
</organism>
<comment type="caution">
    <text evidence="1">The sequence shown here is derived from an EMBL/GenBank/DDBJ whole genome shotgun (WGS) entry which is preliminary data.</text>
</comment>